<feature type="domain" description="WRKY" evidence="8">
    <location>
        <begin position="119"/>
        <end position="182"/>
    </location>
</feature>
<dbReference type="GO" id="GO:0042542">
    <property type="term" value="P:response to hydrogen peroxide"/>
    <property type="evidence" value="ECO:0007669"/>
    <property type="project" value="UniProtKB-ARBA"/>
</dbReference>
<dbReference type="SMART" id="SM00774">
    <property type="entry name" value="WRKY"/>
    <property type="match status" value="1"/>
</dbReference>
<name>A0A2P1JMN2_9ASPA</name>
<dbReference type="GO" id="GO:0003700">
    <property type="term" value="F:DNA-binding transcription factor activity"/>
    <property type="evidence" value="ECO:0007669"/>
    <property type="project" value="InterPro"/>
</dbReference>
<evidence type="ECO:0000256" key="7">
    <source>
        <dbReference type="SAM" id="MobiDB-lite"/>
    </source>
</evidence>
<dbReference type="Pfam" id="PF03106">
    <property type="entry name" value="WRKY"/>
    <property type="match status" value="1"/>
</dbReference>
<dbReference type="SUPFAM" id="SSF118290">
    <property type="entry name" value="WRKY DNA-binding domain"/>
    <property type="match status" value="1"/>
</dbReference>
<organism evidence="9">
    <name type="scientific">Cymbidium sinense</name>
    <dbReference type="NCBI Taxonomy" id="112615"/>
    <lineage>
        <taxon>Eukaryota</taxon>
        <taxon>Viridiplantae</taxon>
        <taxon>Streptophyta</taxon>
        <taxon>Embryophyta</taxon>
        <taxon>Tracheophyta</taxon>
        <taxon>Spermatophyta</taxon>
        <taxon>Magnoliopsida</taxon>
        <taxon>Liliopsida</taxon>
        <taxon>Asparagales</taxon>
        <taxon>Orchidaceae</taxon>
        <taxon>Epidendroideae</taxon>
        <taxon>Cymbidieae</taxon>
        <taxon>Cymbidiinae</taxon>
        <taxon>Cymbidium</taxon>
    </lineage>
</organism>
<evidence type="ECO:0000259" key="8">
    <source>
        <dbReference type="PROSITE" id="PS50811"/>
    </source>
</evidence>
<evidence type="ECO:0000256" key="5">
    <source>
        <dbReference type="ARBA" id="ARBA00023242"/>
    </source>
</evidence>
<dbReference type="GO" id="GO:0010193">
    <property type="term" value="P:response to ozone"/>
    <property type="evidence" value="ECO:0007669"/>
    <property type="project" value="UniProtKB-ARBA"/>
</dbReference>
<reference evidence="9" key="1">
    <citation type="journal article" date="2015" name="PLoS ONE">
        <title>Transcriptome Characterization of Cymbidium sinense 'Dharma' Using 454 Pyrosequencing and Its Application in the Identification of Genes Associated with Leaf Color Variation.</title>
        <authorList>
            <person name="Zhu G."/>
            <person name="Yang F."/>
            <person name="Shi S."/>
            <person name="Li D."/>
            <person name="Wang Z."/>
            <person name="Liu H."/>
            <person name="Huang D."/>
            <person name="Wang C."/>
        </authorList>
    </citation>
    <scope>NUCLEOTIDE SEQUENCE</scope>
</reference>
<feature type="region of interest" description="Disordered" evidence="7">
    <location>
        <begin position="65"/>
        <end position="96"/>
    </location>
</feature>
<keyword evidence="5" id="KW-0539">Nucleus</keyword>
<reference evidence="9" key="2">
    <citation type="submission" date="2017-02" db="EMBL/GenBank/DDBJ databases">
        <authorList>
            <person name="Peterson S.W."/>
        </authorList>
    </citation>
    <scope>NUCLEOTIDE SEQUENCE</scope>
</reference>
<dbReference type="GO" id="GO:0010150">
    <property type="term" value="P:leaf senescence"/>
    <property type="evidence" value="ECO:0007669"/>
    <property type="project" value="UniProtKB-ARBA"/>
</dbReference>
<comment type="similarity">
    <text evidence="6">Belongs to the WRKY group III family.</text>
</comment>
<dbReference type="PROSITE" id="PS50811">
    <property type="entry name" value="WRKY"/>
    <property type="match status" value="1"/>
</dbReference>
<dbReference type="InterPro" id="IPR003657">
    <property type="entry name" value="WRKY_dom"/>
</dbReference>
<dbReference type="AlphaFoldDB" id="A0A2P1JMN2"/>
<dbReference type="PANTHER" id="PTHR32096:SF146">
    <property type="entry name" value="WRKY TRANSCRIPTION FACTOR 19-RELATED"/>
    <property type="match status" value="1"/>
</dbReference>
<dbReference type="InterPro" id="IPR036576">
    <property type="entry name" value="WRKY_dom_sf"/>
</dbReference>
<accession>A0A2P1JMN2</accession>
<keyword evidence="4" id="KW-0804">Transcription</keyword>
<keyword evidence="2" id="KW-0805">Transcription regulation</keyword>
<evidence type="ECO:0000256" key="4">
    <source>
        <dbReference type="ARBA" id="ARBA00023163"/>
    </source>
</evidence>
<dbReference type="PANTHER" id="PTHR32096">
    <property type="entry name" value="WRKY TRANSCRIPTION FACTOR 30-RELATED-RELATED"/>
    <property type="match status" value="1"/>
</dbReference>
<proteinExistence type="evidence at transcript level"/>
<evidence type="ECO:0000256" key="2">
    <source>
        <dbReference type="ARBA" id="ARBA00023015"/>
    </source>
</evidence>
<feature type="region of interest" description="Disordered" evidence="7">
    <location>
        <begin position="185"/>
        <end position="217"/>
    </location>
</feature>
<evidence type="ECO:0000256" key="6">
    <source>
        <dbReference type="ARBA" id="ARBA00060850"/>
    </source>
</evidence>
<dbReference type="GO" id="GO:0000976">
    <property type="term" value="F:transcription cis-regulatory region binding"/>
    <property type="evidence" value="ECO:0007669"/>
    <property type="project" value="TreeGrafter"/>
</dbReference>
<dbReference type="EMBL" id="KY640226">
    <property type="protein sequence ID" value="AVO00698.1"/>
    <property type="molecule type" value="mRNA"/>
</dbReference>
<dbReference type="Gene3D" id="2.20.25.80">
    <property type="entry name" value="WRKY domain"/>
    <property type="match status" value="1"/>
</dbReference>
<evidence type="ECO:0000256" key="3">
    <source>
        <dbReference type="ARBA" id="ARBA00023125"/>
    </source>
</evidence>
<protein>
    <submittedName>
        <fullName evidence="9">WRKY transcription factor 41-like</fullName>
    </submittedName>
</protein>
<evidence type="ECO:0000256" key="1">
    <source>
        <dbReference type="ARBA" id="ARBA00004123"/>
    </source>
</evidence>
<dbReference type="GO" id="GO:0005634">
    <property type="term" value="C:nucleus"/>
    <property type="evidence" value="ECO:0007669"/>
    <property type="project" value="UniProtKB-SubCell"/>
</dbReference>
<dbReference type="FunFam" id="2.20.25.80:FF:000009">
    <property type="entry name" value="WRKY transcription factor 53"/>
    <property type="match status" value="1"/>
</dbReference>
<sequence length="359" mass="39938">MESSMITCDMSMLINVLTQGNEHMRELQVQLDQPFSAETCKLLAAKATSAVSSAISMARLLEPACRRPTGLDSPPSASDSPKSDGSDKAFKELERRENCKKRKTLPRWSSQVRACSSSSMDGPFDDGYSWRKYGQKDILGAKFPRGYYRCTYRHTHGCLATKQVQRSDDDNSLFDVTYRGAHTCNHSLQRNRTPSHREENLDSNQAPPKPQTHPHQQQQLLLLEHLKTGLRVKTEGFNSDDRLLDSSPSFSFPSTPAYYIKPQSSNNLFSSASSMLDNQFMGNYSPTFVSTTTSAESNYFSLSPCGVNNYGGGFNLQGLDMEMAEIISAATSTTNSPMVGMDFPVEQIEFETDFPFGLS</sequence>
<comment type="subcellular location">
    <subcellularLocation>
        <location evidence="1">Nucleus</location>
    </subcellularLocation>
</comment>
<feature type="compositionally biased region" description="Basic and acidic residues" evidence="7">
    <location>
        <begin position="81"/>
        <end position="96"/>
    </location>
</feature>
<keyword evidence="3" id="KW-0238">DNA-binding</keyword>
<dbReference type="GO" id="GO:0009751">
    <property type="term" value="P:response to salicylic acid"/>
    <property type="evidence" value="ECO:0007669"/>
    <property type="project" value="UniProtKB-ARBA"/>
</dbReference>
<dbReference type="InterPro" id="IPR044810">
    <property type="entry name" value="WRKY_plant"/>
</dbReference>
<evidence type="ECO:0000313" key="9">
    <source>
        <dbReference type="EMBL" id="AVO00698.1"/>
    </source>
</evidence>